<evidence type="ECO:0000256" key="2">
    <source>
        <dbReference type="SAM" id="MobiDB-lite"/>
    </source>
</evidence>
<feature type="domain" description="SAP" evidence="5">
    <location>
        <begin position="782"/>
        <end position="815"/>
    </location>
</feature>
<feature type="signal peptide" evidence="4">
    <location>
        <begin position="1"/>
        <end position="23"/>
    </location>
</feature>
<keyword evidence="3" id="KW-0812">Transmembrane</keyword>
<dbReference type="RefSeq" id="XP_002288906.1">
    <property type="nucleotide sequence ID" value="XM_002288870.1"/>
</dbReference>
<protein>
    <recommendedName>
        <fullName evidence="5">SAP domain-containing protein</fullName>
    </recommendedName>
</protein>
<reference evidence="6 7" key="1">
    <citation type="journal article" date="2004" name="Science">
        <title>The genome of the diatom Thalassiosira pseudonana: ecology, evolution, and metabolism.</title>
        <authorList>
            <person name="Armbrust E.V."/>
            <person name="Berges J.A."/>
            <person name="Bowler C."/>
            <person name="Green B.R."/>
            <person name="Martinez D."/>
            <person name="Putnam N.H."/>
            <person name="Zhou S."/>
            <person name="Allen A.E."/>
            <person name="Apt K.E."/>
            <person name="Bechner M."/>
            <person name="Brzezinski M.A."/>
            <person name="Chaal B.K."/>
            <person name="Chiovitti A."/>
            <person name="Davis A.K."/>
            <person name="Demarest M.S."/>
            <person name="Detter J.C."/>
            <person name="Glavina T."/>
            <person name="Goodstein D."/>
            <person name="Hadi M.Z."/>
            <person name="Hellsten U."/>
            <person name="Hildebrand M."/>
            <person name="Jenkins B.D."/>
            <person name="Jurka J."/>
            <person name="Kapitonov V.V."/>
            <person name="Kroger N."/>
            <person name="Lau W.W."/>
            <person name="Lane T.W."/>
            <person name="Larimer F.W."/>
            <person name="Lippmeier J.C."/>
            <person name="Lucas S."/>
            <person name="Medina M."/>
            <person name="Montsant A."/>
            <person name="Obornik M."/>
            <person name="Parker M.S."/>
            <person name="Palenik B."/>
            <person name="Pazour G.J."/>
            <person name="Richardson P.M."/>
            <person name="Rynearson T.A."/>
            <person name="Saito M.A."/>
            <person name="Schwartz D.C."/>
            <person name="Thamatrakoln K."/>
            <person name="Valentin K."/>
            <person name="Vardi A."/>
            <person name="Wilkerson F.P."/>
            <person name="Rokhsar D.S."/>
        </authorList>
    </citation>
    <scope>NUCLEOTIDE SEQUENCE [LARGE SCALE GENOMIC DNA]</scope>
    <source>
        <strain evidence="6 7">CCMP1335</strain>
    </source>
</reference>
<dbReference type="InterPro" id="IPR036361">
    <property type="entry name" value="SAP_dom_sf"/>
</dbReference>
<dbReference type="PaxDb" id="35128-Thaps3621"/>
<feature type="compositionally biased region" description="Basic and acidic residues" evidence="2">
    <location>
        <begin position="632"/>
        <end position="644"/>
    </location>
</feature>
<dbReference type="SMART" id="SM00513">
    <property type="entry name" value="SAP"/>
    <property type="match status" value="1"/>
</dbReference>
<feature type="compositionally biased region" description="Low complexity" evidence="2">
    <location>
        <begin position="645"/>
        <end position="659"/>
    </location>
</feature>
<dbReference type="Pfam" id="PF02037">
    <property type="entry name" value="SAP"/>
    <property type="match status" value="1"/>
</dbReference>
<feature type="region of interest" description="Disordered" evidence="2">
    <location>
        <begin position="499"/>
        <end position="518"/>
    </location>
</feature>
<dbReference type="GeneID" id="7441932"/>
<organism evidence="6 7">
    <name type="scientific">Thalassiosira pseudonana</name>
    <name type="common">Marine diatom</name>
    <name type="synonym">Cyclotella nana</name>
    <dbReference type="NCBI Taxonomy" id="35128"/>
    <lineage>
        <taxon>Eukaryota</taxon>
        <taxon>Sar</taxon>
        <taxon>Stramenopiles</taxon>
        <taxon>Ochrophyta</taxon>
        <taxon>Bacillariophyta</taxon>
        <taxon>Coscinodiscophyceae</taxon>
        <taxon>Thalassiosirophycidae</taxon>
        <taxon>Thalassiosirales</taxon>
        <taxon>Thalassiosiraceae</taxon>
        <taxon>Thalassiosira</taxon>
    </lineage>
</organism>
<keyword evidence="4" id="KW-0732">Signal</keyword>
<accession>B8BYA7</accession>
<dbReference type="PROSITE" id="PS50800">
    <property type="entry name" value="SAP"/>
    <property type="match status" value="1"/>
</dbReference>
<gene>
    <name evidence="6" type="ORF">THAPSDRAFT_3621</name>
</gene>
<dbReference type="Proteomes" id="UP000001449">
    <property type="component" value="Chromosome 3"/>
</dbReference>
<evidence type="ECO:0000256" key="1">
    <source>
        <dbReference type="SAM" id="Coils"/>
    </source>
</evidence>
<feature type="region of interest" description="Disordered" evidence="2">
    <location>
        <begin position="57"/>
        <end position="81"/>
    </location>
</feature>
<dbReference type="OMA" id="KMLAYEM"/>
<dbReference type="eggNOG" id="ENOG502RWHN">
    <property type="taxonomic scope" value="Eukaryota"/>
</dbReference>
<evidence type="ECO:0000313" key="6">
    <source>
        <dbReference type="EMBL" id="EED94342.1"/>
    </source>
</evidence>
<reference evidence="6 7" key="2">
    <citation type="journal article" date="2008" name="Nature">
        <title>The Phaeodactylum genome reveals the evolutionary history of diatom genomes.</title>
        <authorList>
            <person name="Bowler C."/>
            <person name="Allen A.E."/>
            <person name="Badger J.H."/>
            <person name="Grimwood J."/>
            <person name="Jabbari K."/>
            <person name="Kuo A."/>
            <person name="Maheswari U."/>
            <person name="Martens C."/>
            <person name="Maumus F."/>
            <person name="Otillar R.P."/>
            <person name="Rayko E."/>
            <person name="Salamov A."/>
            <person name="Vandepoele K."/>
            <person name="Beszteri B."/>
            <person name="Gruber A."/>
            <person name="Heijde M."/>
            <person name="Katinka M."/>
            <person name="Mock T."/>
            <person name="Valentin K."/>
            <person name="Verret F."/>
            <person name="Berges J.A."/>
            <person name="Brownlee C."/>
            <person name="Cadoret J.P."/>
            <person name="Chiovitti A."/>
            <person name="Choi C.J."/>
            <person name="Coesel S."/>
            <person name="De Martino A."/>
            <person name="Detter J.C."/>
            <person name="Durkin C."/>
            <person name="Falciatore A."/>
            <person name="Fournet J."/>
            <person name="Haruta M."/>
            <person name="Huysman M.J."/>
            <person name="Jenkins B.D."/>
            <person name="Jiroutova K."/>
            <person name="Jorgensen R.E."/>
            <person name="Joubert Y."/>
            <person name="Kaplan A."/>
            <person name="Kroger N."/>
            <person name="Kroth P.G."/>
            <person name="La Roche J."/>
            <person name="Lindquist E."/>
            <person name="Lommer M."/>
            <person name="Martin-Jezequel V."/>
            <person name="Lopez P.J."/>
            <person name="Lucas S."/>
            <person name="Mangogna M."/>
            <person name="McGinnis K."/>
            <person name="Medlin L.K."/>
            <person name="Montsant A."/>
            <person name="Oudot-Le Secq M.P."/>
            <person name="Napoli C."/>
            <person name="Obornik M."/>
            <person name="Parker M.S."/>
            <person name="Petit J.L."/>
            <person name="Porcel B.M."/>
            <person name="Poulsen N."/>
            <person name="Robison M."/>
            <person name="Rychlewski L."/>
            <person name="Rynearson T.A."/>
            <person name="Schmutz J."/>
            <person name="Shapiro H."/>
            <person name="Siaut M."/>
            <person name="Stanley M."/>
            <person name="Sussman M.R."/>
            <person name="Taylor A.R."/>
            <person name="Vardi A."/>
            <person name="von Dassow P."/>
            <person name="Vyverman W."/>
            <person name="Willis A."/>
            <person name="Wyrwicz L.S."/>
            <person name="Rokhsar D.S."/>
            <person name="Weissenbach J."/>
            <person name="Armbrust E.V."/>
            <person name="Green B.R."/>
            <person name="Van de Peer Y."/>
            <person name="Grigoriev I.V."/>
        </authorList>
    </citation>
    <scope>NUCLEOTIDE SEQUENCE [LARGE SCALE GENOMIC DNA]</scope>
    <source>
        <strain evidence="6 7">CCMP1335</strain>
    </source>
</reference>
<dbReference type="InParanoid" id="B8BYA7"/>
<dbReference type="KEGG" id="tps:THAPSDRAFT_3621"/>
<keyword evidence="1" id="KW-0175">Coiled coil</keyword>
<dbReference type="SUPFAM" id="SSF68906">
    <property type="entry name" value="SAP domain"/>
    <property type="match status" value="1"/>
</dbReference>
<feature type="transmembrane region" description="Helical" evidence="3">
    <location>
        <begin position="217"/>
        <end position="237"/>
    </location>
</feature>
<feature type="coiled-coil region" evidence="1">
    <location>
        <begin position="321"/>
        <end position="404"/>
    </location>
</feature>
<feature type="compositionally biased region" description="Acidic residues" evidence="2">
    <location>
        <begin position="662"/>
        <end position="673"/>
    </location>
</feature>
<feature type="chain" id="PRO_5002866060" description="SAP domain-containing protein" evidence="4">
    <location>
        <begin position="24"/>
        <end position="815"/>
    </location>
</feature>
<keyword evidence="7" id="KW-1185">Reference proteome</keyword>
<feature type="transmembrane region" description="Helical" evidence="3">
    <location>
        <begin position="244"/>
        <end position="262"/>
    </location>
</feature>
<feature type="compositionally biased region" description="Low complexity" evidence="2">
    <location>
        <begin position="57"/>
        <end position="70"/>
    </location>
</feature>
<evidence type="ECO:0000256" key="4">
    <source>
        <dbReference type="SAM" id="SignalP"/>
    </source>
</evidence>
<feature type="region of interest" description="Disordered" evidence="2">
    <location>
        <begin position="24"/>
        <end position="44"/>
    </location>
</feature>
<name>B8BYA7_THAPS</name>
<evidence type="ECO:0000256" key="3">
    <source>
        <dbReference type="SAM" id="Phobius"/>
    </source>
</evidence>
<evidence type="ECO:0000259" key="5">
    <source>
        <dbReference type="PROSITE" id="PS50800"/>
    </source>
</evidence>
<sequence>MPKTTALAIVAAVALLPSSTVDALSFQPPGSRNTTGNRKTTSSNNIWALLPTTKTSSKLSLLPPHTTSSSDGSNNRHQRHRKMSPLLSAWSHLTRNIRRSSSRFLPFNAIMDKSEDQTSSFFMESDDDQKEWSVNTSKDSFQRARLAEQLRLSKETSASKPSPVERGVDASKIFSALQPNDEEEGDSPFSLLASQVSTEIVSPLLNPSIEKNVPPEIITGAAINGGFLTFLTATFLFGLSLPLLETLVAATAVGIFAAYVSITEGKAGEALRTVGKYTMDVTDMALDKFYEIEAGKKIEKASKALDTLNKVGSKEVAKGVLVEAERAVKKVRKADEELEKAQTNALEAEKKRKEALKEAGTIIDQVEQAKLGVIKKKEAEKKQLEKDELEKKRLEDEKIWLAEQNRLVEERRIARMKEEIAVDYDAAARLAFVGKSGDFEEFKAQYFSDTSAMIAKKHQDRIAEEKRAIEEEEARIAAEKAQAELELKQEQERIAAAKADEERRLREEQEAAEKAQAELELKQEQERIAAAKADEERRLREEQEAAEKAQVELELKHEQERIAAAKADEERMLREEQDAAEKAQAELELRREQERIAAAKADAERILREEQETALQEEARLTEFARLAEEARTKEESEARRLEEQAAAAREAVRLAEAQGLMDDDDDDDELDEDDWEASVRLANELVGLEGLGGDFDLDPNDEDLMNEFLQSEMSELTQEEEDALGKAAREAVRKYEEEQMRAAAEKKATRSSWDDDMVVDGQDEKVENVAPPASLSSDVDYSAMTVAELKDLLRDRGLKVGGKKSELIERLMSS</sequence>
<dbReference type="AlphaFoldDB" id="B8BYA7"/>
<feature type="region of interest" description="Disordered" evidence="2">
    <location>
        <begin position="632"/>
        <end position="673"/>
    </location>
</feature>
<keyword evidence="3" id="KW-0472">Membrane</keyword>
<proteinExistence type="predicted"/>
<evidence type="ECO:0000313" key="7">
    <source>
        <dbReference type="Proteomes" id="UP000001449"/>
    </source>
</evidence>
<dbReference type="InterPro" id="IPR003034">
    <property type="entry name" value="SAP_dom"/>
</dbReference>
<dbReference type="Gene3D" id="1.10.720.30">
    <property type="entry name" value="SAP domain"/>
    <property type="match status" value="1"/>
</dbReference>
<keyword evidence="3" id="KW-1133">Transmembrane helix</keyword>
<dbReference type="EMBL" id="CM000640">
    <property type="protein sequence ID" value="EED94342.1"/>
    <property type="molecule type" value="Genomic_DNA"/>
</dbReference>
<dbReference type="HOGENOM" id="CLU_346669_0_0_1"/>